<evidence type="ECO:0000259" key="4">
    <source>
        <dbReference type="PROSITE" id="PS01124"/>
    </source>
</evidence>
<dbReference type="Gene3D" id="1.10.10.60">
    <property type="entry name" value="Homeodomain-like"/>
    <property type="match status" value="1"/>
</dbReference>
<dbReference type="Pfam" id="PF12833">
    <property type="entry name" value="HTH_18"/>
    <property type="match status" value="1"/>
</dbReference>
<dbReference type="SMART" id="SM00342">
    <property type="entry name" value="HTH_ARAC"/>
    <property type="match status" value="1"/>
</dbReference>
<dbReference type="SUPFAM" id="SSF46689">
    <property type="entry name" value="Homeodomain-like"/>
    <property type="match status" value="1"/>
</dbReference>
<accession>A0ABN1NQG0</accession>
<dbReference type="InterPro" id="IPR050204">
    <property type="entry name" value="AraC_XylS_family_regulators"/>
</dbReference>
<evidence type="ECO:0000256" key="3">
    <source>
        <dbReference type="ARBA" id="ARBA00023163"/>
    </source>
</evidence>
<keyword evidence="6" id="KW-1185">Reference proteome</keyword>
<keyword evidence="3" id="KW-0804">Transcription</keyword>
<evidence type="ECO:0000256" key="2">
    <source>
        <dbReference type="ARBA" id="ARBA00023125"/>
    </source>
</evidence>
<evidence type="ECO:0000313" key="6">
    <source>
        <dbReference type="Proteomes" id="UP001501578"/>
    </source>
</evidence>
<evidence type="ECO:0000256" key="1">
    <source>
        <dbReference type="ARBA" id="ARBA00023015"/>
    </source>
</evidence>
<protein>
    <recommendedName>
        <fullName evidence="4">HTH araC/xylS-type domain-containing protein</fullName>
    </recommendedName>
</protein>
<sequence>MSTVHVRTPDPAPTVAFKLGDLVVLGPQTRAAYLIPDRPSACVAIRLPVGQARPLLGVPLSGLVDRVVPLAELWGRRADELSERLSDDMDRFGRAAALARLRAALAERLAEGTGPDRARLVGDAARLLAGPSPGVRQVARELGVSERHLREVFADGVGVSPKRFTRIGRVRHVLAGGQPWAELAAEAGYYDQSHMGADFRSVMGVSPGAYRAGRLPAPRLCESSFRRAGDPAS</sequence>
<dbReference type="PROSITE" id="PS01124">
    <property type="entry name" value="HTH_ARAC_FAMILY_2"/>
    <property type="match status" value="1"/>
</dbReference>
<dbReference type="RefSeq" id="WP_343948353.1">
    <property type="nucleotide sequence ID" value="NZ_BAAAHQ010000002.1"/>
</dbReference>
<gene>
    <name evidence="5" type="ORF">GCM10009560_08540</name>
</gene>
<dbReference type="Proteomes" id="UP001501578">
    <property type="component" value="Unassembled WGS sequence"/>
</dbReference>
<dbReference type="PANTHER" id="PTHR46796">
    <property type="entry name" value="HTH-TYPE TRANSCRIPTIONAL ACTIVATOR RHAS-RELATED"/>
    <property type="match status" value="1"/>
</dbReference>
<dbReference type="PANTHER" id="PTHR46796:SF15">
    <property type="entry name" value="BLL1074 PROTEIN"/>
    <property type="match status" value="1"/>
</dbReference>
<keyword evidence="1" id="KW-0805">Transcription regulation</keyword>
<reference evidence="5 6" key="1">
    <citation type="journal article" date="2019" name="Int. J. Syst. Evol. Microbiol.">
        <title>The Global Catalogue of Microorganisms (GCM) 10K type strain sequencing project: providing services to taxonomists for standard genome sequencing and annotation.</title>
        <authorList>
            <consortium name="The Broad Institute Genomics Platform"/>
            <consortium name="The Broad Institute Genome Sequencing Center for Infectious Disease"/>
            <person name="Wu L."/>
            <person name="Ma J."/>
        </authorList>
    </citation>
    <scope>NUCLEOTIDE SEQUENCE [LARGE SCALE GENOMIC DNA]</scope>
    <source>
        <strain evidence="5 6">JCM 11136</strain>
    </source>
</reference>
<proteinExistence type="predicted"/>
<feature type="domain" description="HTH araC/xylS-type" evidence="4">
    <location>
        <begin position="135"/>
        <end position="213"/>
    </location>
</feature>
<name>A0ABN1NQG0_9ACTN</name>
<keyword evidence="2" id="KW-0238">DNA-binding</keyword>
<dbReference type="InterPro" id="IPR018060">
    <property type="entry name" value="HTH_AraC"/>
</dbReference>
<dbReference type="InterPro" id="IPR009057">
    <property type="entry name" value="Homeodomain-like_sf"/>
</dbReference>
<evidence type="ECO:0000313" key="5">
    <source>
        <dbReference type="EMBL" id="GAA0914771.1"/>
    </source>
</evidence>
<organism evidence="5 6">
    <name type="scientific">Nonomuraea longicatena</name>
    <dbReference type="NCBI Taxonomy" id="83682"/>
    <lineage>
        <taxon>Bacteria</taxon>
        <taxon>Bacillati</taxon>
        <taxon>Actinomycetota</taxon>
        <taxon>Actinomycetes</taxon>
        <taxon>Streptosporangiales</taxon>
        <taxon>Streptosporangiaceae</taxon>
        <taxon>Nonomuraea</taxon>
    </lineage>
</organism>
<dbReference type="EMBL" id="BAAAHQ010000002">
    <property type="protein sequence ID" value="GAA0914771.1"/>
    <property type="molecule type" value="Genomic_DNA"/>
</dbReference>
<comment type="caution">
    <text evidence="5">The sequence shown here is derived from an EMBL/GenBank/DDBJ whole genome shotgun (WGS) entry which is preliminary data.</text>
</comment>